<keyword evidence="2" id="KW-0449">Lipoprotein</keyword>
<accession>A0ABS6DHM1</accession>
<comment type="caution">
    <text evidence="2">The sequence shown here is derived from an EMBL/GenBank/DDBJ whole genome shotgun (WGS) entry which is preliminary data.</text>
</comment>
<feature type="signal peptide" evidence="1">
    <location>
        <begin position="1"/>
        <end position="25"/>
    </location>
</feature>
<keyword evidence="3" id="KW-1185">Reference proteome</keyword>
<organism evidence="2 3">
    <name type="scientific">Cedecea davisae</name>
    <dbReference type="NCBI Taxonomy" id="158484"/>
    <lineage>
        <taxon>Bacteria</taxon>
        <taxon>Pseudomonadati</taxon>
        <taxon>Pseudomonadota</taxon>
        <taxon>Gammaproteobacteria</taxon>
        <taxon>Enterobacterales</taxon>
        <taxon>Enterobacteriaceae</taxon>
        <taxon>Cedecea</taxon>
    </lineage>
</organism>
<reference evidence="2 3" key="1">
    <citation type="submission" date="2021-04" db="EMBL/GenBank/DDBJ databases">
        <authorList>
            <person name="Seiffert S.N."/>
        </authorList>
    </citation>
    <scope>NUCLEOTIDE SEQUENCE [LARGE SCALE GENOMIC DNA]</scope>
    <source>
        <strain evidence="2 3">1</strain>
    </source>
</reference>
<dbReference type="Proteomes" id="UP000686327">
    <property type="component" value="Unassembled WGS sequence"/>
</dbReference>
<dbReference type="EMBL" id="JAGRYU010000019">
    <property type="protein sequence ID" value="MBU4682623.1"/>
    <property type="molecule type" value="Genomic_DNA"/>
</dbReference>
<dbReference type="PANTHER" id="PTHR37625">
    <property type="entry name" value="OUTER MEMBRANE LIPOPROTEIN-RELATED"/>
    <property type="match status" value="1"/>
</dbReference>
<sequence length="179" mass="19804">MLPTNLTKSMLMALLACGLSGCGLGQSVADGTKSAFSSVFYKQIKVLHLDFTAREALNTDPTEIRSFSEPMVVRIYQLKDRQVFDKALYQQLLAEGDSLLNGDQLASRSLVIKPGEDATLDMPMEAEAKFVAVVGFFRHPDMEKNNWKLVMSREALDPDKARVIEAGSHGLKLLPLKDE</sequence>
<proteinExistence type="predicted"/>
<dbReference type="RefSeq" id="WP_216375824.1">
    <property type="nucleotide sequence ID" value="NZ_JAGRYT010000022.1"/>
</dbReference>
<dbReference type="Pfam" id="PF12790">
    <property type="entry name" value="T6SS-SciN"/>
    <property type="match status" value="1"/>
</dbReference>
<dbReference type="PANTHER" id="PTHR37625:SF4">
    <property type="entry name" value="OUTER MEMBRANE LIPOPROTEIN"/>
    <property type="match status" value="1"/>
</dbReference>
<name>A0ABS6DHM1_9ENTR</name>
<evidence type="ECO:0000313" key="3">
    <source>
        <dbReference type="Proteomes" id="UP000686327"/>
    </source>
</evidence>
<dbReference type="InterPro" id="IPR017734">
    <property type="entry name" value="T6SS_SciN"/>
</dbReference>
<evidence type="ECO:0000256" key="1">
    <source>
        <dbReference type="SAM" id="SignalP"/>
    </source>
</evidence>
<dbReference type="NCBIfam" id="TIGR03352">
    <property type="entry name" value="VI_chp_3"/>
    <property type="match status" value="1"/>
</dbReference>
<keyword evidence="1" id="KW-0732">Signal</keyword>
<protein>
    <submittedName>
        <fullName evidence="2">Type VI secretion system lipoprotein TssJ</fullName>
    </submittedName>
</protein>
<gene>
    <name evidence="2" type="primary">tssJ</name>
    <name evidence="2" type="ORF">KC222_11420</name>
</gene>
<reference evidence="3" key="2">
    <citation type="submission" date="2023-07" db="EMBL/GenBank/DDBJ databases">
        <title>Cedecea davisae an AmpC producer and its therapeutic implications.</title>
        <authorList>
            <person name="Notter J."/>
        </authorList>
    </citation>
    <scope>NUCLEOTIDE SEQUENCE [LARGE SCALE GENOMIC DNA]</scope>
    <source>
        <strain evidence="3">1</strain>
    </source>
</reference>
<feature type="chain" id="PRO_5046544394" evidence="1">
    <location>
        <begin position="26"/>
        <end position="179"/>
    </location>
</feature>
<evidence type="ECO:0000313" key="2">
    <source>
        <dbReference type="EMBL" id="MBU4682623.1"/>
    </source>
</evidence>